<protein>
    <submittedName>
        <fullName evidence="1">Uncharacterized protein</fullName>
    </submittedName>
</protein>
<reference evidence="1 2" key="1">
    <citation type="submission" date="2020-08" db="EMBL/GenBank/DDBJ databases">
        <title>Sequencing the genomes of 1000 actinobacteria strains.</title>
        <authorList>
            <person name="Klenk H.-P."/>
        </authorList>
    </citation>
    <scope>NUCLEOTIDE SEQUENCE [LARGE SCALE GENOMIC DNA]</scope>
    <source>
        <strain evidence="1 2">DSM 11053</strain>
    </source>
</reference>
<comment type="caution">
    <text evidence="1">The sequence shown here is derived from an EMBL/GenBank/DDBJ whole genome shotgun (WGS) entry which is preliminary data.</text>
</comment>
<evidence type="ECO:0000313" key="2">
    <source>
        <dbReference type="Proteomes" id="UP000565572"/>
    </source>
</evidence>
<name>A0A7W5JU44_9ACTN</name>
<dbReference type="EMBL" id="JACHZG010000001">
    <property type="protein sequence ID" value="MBB3326370.1"/>
    <property type="molecule type" value="Genomic_DNA"/>
</dbReference>
<evidence type="ECO:0000313" key="1">
    <source>
        <dbReference type="EMBL" id="MBB3326370.1"/>
    </source>
</evidence>
<organism evidence="1 2">
    <name type="scientific">Microlunatus antarcticus</name>
    <dbReference type="NCBI Taxonomy" id="53388"/>
    <lineage>
        <taxon>Bacteria</taxon>
        <taxon>Bacillati</taxon>
        <taxon>Actinomycetota</taxon>
        <taxon>Actinomycetes</taxon>
        <taxon>Propionibacteriales</taxon>
        <taxon>Propionibacteriaceae</taxon>
        <taxon>Microlunatus</taxon>
    </lineage>
</organism>
<accession>A0A7W5JU44</accession>
<dbReference type="RefSeq" id="WP_183337329.1">
    <property type="nucleotide sequence ID" value="NZ_JACHZG010000001.1"/>
</dbReference>
<sequence length="72" mass="8156">MREVVKSSWLVVGKRRVEEVFTLVVAGVECLLEVVGLRLPFEELFRGRQPTLEILDRGRGAVDETTSTGRNR</sequence>
<keyword evidence="2" id="KW-1185">Reference proteome</keyword>
<proteinExistence type="predicted"/>
<dbReference type="AlphaFoldDB" id="A0A7W5JU44"/>
<dbReference type="Proteomes" id="UP000565572">
    <property type="component" value="Unassembled WGS sequence"/>
</dbReference>
<gene>
    <name evidence="1" type="ORF">FHX39_001314</name>
</gene>